<name>M7YUT2_TRIUA</name>
<dbReference type="eggNOG" id="ENOG502R4X5">
    <property type="taxonomic scope" value="Eukaryota"/>
</dbReference>
<accession>M7YUT2</accession>
<gene>
    <name evidence="1" type="ORF">TRIUR3_01984</name>
</gene>
<reference evidence="1" key="1">
    <citation type="journal article" date="2013" name="Nature">
        <title>Draft genome of the wheat A-genome progenitor Triticum urartu.</title>
        <authorList>
            <person name="Ling H.Q."/>
            <person name="Zhao S."/>
            <person name="Liu D."/>
            <person name="Wang J."/>
            <person name="Sun H."/>
            <person name="Zhang C."/>
            <person name="Fan H."/>
            <person name="Li D."/>
            <person name="Dong L."/>
            <person name="Tao Y."/>
            <person name="Gao C."/>
            <person name="Wu H."/>
            <person name="Li Y."/>
            <person name="Cui Y."/>
            <person name="Guo X."/>
            <person name="Zheng S."/>
            <person name="Wang B."/>
            <person name="Yu K."/>
            <person name="Liang Q."/>
            <person name="Yang W."/>
            <person name="Lou X."/>
            <person name="Chen J."/>
            <person name="Feng M."/>
            <person name="Jian J."/>
            <person name="Zhang X."/>
            <person name="Luo G."/>
            <person name="Jiang Y."/>
            <person name="Liu J."/>
            <person name="Wang Z."/>
            <person name="Sha Y."/>
            <person name="Zhang B."/>
            <person name="Wu H."/>
            <person name="Tang D."/>
            <person name="Shen Q."/>
            <person name="Xue P."/>
            <person name="Zou S."/>
            <person name="Wang X."/>
            <person name="Liu X."/>
            <person name="Wang F."/>
            <person name="Yang Y."/>
            <person name="An X."/>
            <person name="Dong Z."/>
            <person name="Zhang K."/>
            <person name="Zhang X."/>
            <person name="Luo M.C."/>
            <person name="Dvorak J."/>
            <person name="Tong Y."/>
            <person name="Wang J."/>
            <person name="Yang H."/>
            <person name="Li Z."/>
            <person name="Wang D."/>
            <person name="Zhang A."/>
            <person name="Wang J."/>
        </authorList>
    </citation>
    <scope>NUCLEOTIDE SEQUENCE</scope>
</reference>
<organism evidence="1">
    <name type="scientific">Triticum urartu</name>
    <name type="common">Red wild einkorn</name>
    <name type="synonym">Crithodium urartu</name>
    <dbReference type="NCBI Taxonomy" id="4572"/>
    <lineage>
        <taxon>Eukaryota</taxon>
        <taxon>Viridiplantae</taxon>
        <taxon>Streptophyta</taxon>
        <taxon>Embryophyta</taxon>
        <taxon>Tracheophyta</taxon>
        <taxon>Spermatophyta</taxon>
        <taxon>Magnoliopsida</taxon>
        <taxon>Liliopsida</taxon>
        <taxon>Poales</taxon>
        <taxon>Poaceae</taxon>
        <taxon>BOP clade</taxon>
        <taxon>Pooideae</taxon>
        <taxon>Triticodae</taxon>
        <taxon>Triticeae</taxon>
        <taxon>Triticinae</taxon>
        <taxon>Triticum</taxon>
    </lineage>
</organism>
<evidence type="ECO:0008006" key="2">
    <source>
        <dbReference type="Google" id="ProtNLM"/>
    </source>
</evidence>
<proteinExistence type="predicted"/>
<dbReference type="EMBL" id="KD221341">
    <property type="protein sequence ID" value="EMS51322.1"/>
    <property type="molecule type" value="Genomic_DNA"/>
</dbReference>
<protein>
    <recommendedName>
        <fullName evidence="2">Hydrophobic seed protein domain-containing protein</fullName>
    </recommendedName>
</protein>
<dbReference type="AlphaFoldDB" id="M7YUT2"/>
<evidence type="ECO:0000313" key="1">
    <source>
        <dbReference type="EMBL" id="EMS51322.1"/>
    </source>
</evidence>
<dbReference type="OMA" id="HANIDNH"/>
<sequence>MVSSRVLLLVAILLCIASVQASGQSMTPPAEGAPAPAPSACGGDHCTLSDMVKLEVCVDLQLGRISPGDKDLCCRRIRAMPNAAGCLRVAFIRADLRFHANIDNHVNAVLTACGTAHVLDRACLAFASGRRHLGLAGDPH</sequence>